<dbReference type="Proteomes" id="UP001165541">
    <property type="component" value="Unassembled WGS sequence"/>
</dbReference>
<keyword evidence="11" id="KW-1185">Reference proteome</keyword>
<dbReference type="RefSeq" id="WP_251777859.1">
    <property type="nucleotide sequence ID" value="NZ_JAMKFE010000004.1"/>
</dbReference>
<reference evidence="10" key="1">
    <citation type="submission" date="2022-05" db="EMBL/GenBank/DDBJ databases">
        <title>Schlegelella sp. nov., isolated from mangrove soil.</title>
        <authorList>
            <person name="Liu Y."/>
            <person name="Ge X."/>
            <person name="Liu W."/>
        </authorList>
    </citation>
    <scope>NUCLEOTIDE SEQUENCE</scope>
    <source>
        <strain evidence="10">S2-27</strain>
    </source>
</reference>
<feature type="chain" id="PRO_5045956197" evidence="8">
    <location>
        <begin position="36"/>
        <end position="1220"/>
    </location>
</feature>
<protein>
    <submittedName>
        <fullName evidence="10">PilC/PilY family type IV pilus protein</fullName>
    </submittedName>
</protein>
<feature type="region of interest" description="Disordered" evidence="7">
    <location>
        <begin position="417"/>
        <end position="450"/>
    </location>
</feature>
<organism evidence="10 11">
    <name type="scientific">Caldimonas mangrovi</name>
    <dbReference type="NCBI Taxonomy" id="2944811"/>
    <lineage>
        <taxon>Bacteria</taxon>
        <taxon>Pseudomonadati</taxon>
        <taxon>Pseudomonadota</taxon>
        <taxon>Betaproteobacteria</taxon>
        <taxon>Burkholderiales</taxon>
        <taxon>Sphaerotilaceae</taxon>
        <taxon>Caldimonas</taxon>
    </lineage>
</organism>
<evidence type="ECO:0000256" key="2">
    <source>
        <dbReference type="ARBA" id="ARBA00008387"/>
    </source>
</evidence>
<evidence type="ECO:0000256" key="1">
    <source>
        <dbReference type="ARBA" id="ARBA00004561"/>
    </source>
</evidence>
<comment type="caution">
    <text evidence="10">The sequence shown here is derived from an EMBL/GenBank/DDBJ whole genome shotgun (WGS) entry which is preliminary data.</text>
</comment>
<comment type="subcellular location">
    <subcellularLocation>
        <location evidence="1">Fimbrium</location>
    </subcellularLocation>
</comment>
<dbReference type="Pfam" id="PF05567">
    <property type="entry name" value="T4P_PilY1"/>
    <property type="match status" value="1"/>
</dbReference>
<keyword evidence="6" id="KW-0281">Fimbrium</keyword>
<dbReference type="SUPFAM" id="SSF50998">
    <property type="entry name" value="Quinoprotein alcohol dehydrogenase-like"/>
    <property type="match status" value="1"/>
</dbReference>
<evidence type="ECO:0000256" key="4">
    <source>
        <dbReference type="ARBA" id="ARBA00022723"/>
    </source>
</evidence>
<name>A0ABT0YLS2_9BURK</name>
<proteinExistence type="inferred from homology"/>
<evidence type="ECO:0000256" key="3">
    <source>
        <dbReference type="ARBA" id="ARBA00022558"/>
    </source>
</evidence>
<evidence type="ECO:0000313" key="11">
    <source>
        <dbReference type="Proteomes" id="UP001165541"/>
    </source>
</evidence>
<comment type="similarity">
    <text evidence="2">Belongs to the PilY1 family.</text>
</comment>
<evidence type="ECO:0000256" key="8">
    <source>
        <dbReference type="SAM" id="SignalP"/>
    </source>
</evidence>
<evidence type="ECO:0000259" key="9">
    <source>
        <dbReference type="Pfam" id="PF05567"/>
    </source>
</evidence>
<evidence type="ECO:0000313" key="10">
    <source>
        <dbReference type="EMBL" id="MCM5679660.1"/>
    </source>
</evidence>
<accession>A0ABT0YLS2</accession>
<sequence>MNASTKQAPRRVATGRAVTVLAAVLSGLQAVPAWAAPSQMPFLTRTSNPAHPNIVYTLDDSGSMQWQFMPDSSLPNNVESYSMAFHHQDRRARVLSDNSSYNPQVIPTRTNDLIAARMRSPAWNTVYYNPEIRYHPWYSADGTQFEPANPRAAWIYPTNRPAVGTSTQQTNAINNGLAVNLIGEIEAPSTVEWCRSNRNGNANNTGTGDANRTGATCGTLSGQERYAPATYYLLNGANNNYTNFTRYRIMDATSFTRGPGRTDCSVSGSTATCTQAQEYQNFANWFTYYRTRQFLALGASSQAFAGLEADAGLRVGYGKINKGQTTVDGRASTGTLERGVRRFTGTDREAFFTWLHGQGWSTQGTPLKRAMDDIGQYYSWTDSRGAWGNTPGTTDTSAALECRKSYHILMTDGYANETGGARSSSRTGDFDGVSGPTVTGPGGASYQYTPSRPYMSAGGGTLADLAMYYWNRDLHGTLGNRVRPDATNPAFWQHMVNFTVGLGVGGTLTYPDDLAAITAGTEDWPTVQNNHPTTVDDLWHAAVNSRGRYLSARDPEQFASALSGILQEIIDREASEGGVAAAAATLQAGNRKYVPTYRTGAWTGNLTAYELDASGQQLGEVWNAEAALPAHADRNIFVGTRGTAAPRAVEFTWDTLPAAMRTELGAGASAALVNYLRGDASQEGTTYRRRNARLGDFVNSQPLYVGGLVDMHYQNLPTGTAGRDSYRSFVTAKAARTGAIFVGGNDGMLHAFSNNTGRETFAFIPRALLSSLPVLASSSYTHRYFVDGQQTESDAYFSGSWRNVVVGSTGAGARAVYALDTTNMTSMGASNVLWEFDSTVNAELGHVMAPVEVGLMKNGQWAAIFGNGPDSASGNARLFIVNLSTGALMAEIQAGTATGNGLGGVRLIRDGNRVVVGAYAGDLQGNVWKFDLASTTSSGWRVAYSGNPLYRALDAANNPQPIMAAPQYVNHPRGGYMVLVGTGKLYEEGDQTSTQRQTLYGLWDQQVLTLSGTTWGWSSADRITSSTSIVNQSIDTTTISGAGDTVYYTVTTTPLDWTLHRGWSLPLTIVAGQRNLLSPQFLFGYTLFETMSPSAEGVLNPCEDANSGVAVNMLLNPLNGAMPAVPIFDTNGDGVVNSSDQIVAGAHGGGWDGRDVILRQAGCAQLGQCSDSGGSGDPNGDGPCGAGQRRFVISGASGANASTCLPLPTPERWWWRQLTE</sequence>
<feature type="domain" description="PilY1 beta-propeller" evidence="9">
    <location>
        <begin position="694"/>
        <end position="1011"/>
    </location>
</feature>
<feature type="signal peptide" evidence="8">
    <location>
        <begin position="1"/>
        <end position="35"/>
    </location>
</feature>
<keyword evidence="8" id="KW-0732">Signal</keyword>
<evidence type="ECO:0000256" key="5">
    <source>
        <dbReference type="ARBA" id="ARBA00022837"/>
    </source>
</evidence>
<keyword evidence="3" id="KW-1029">Fimbrium biogenesis</keyword>
<dbReference type="InterPro" id="IPR011047">
    <property type="entry name" value="Quinoprotein_ADH-like_sf"/>
</dbReference>
<dbReference type="InterPro" id="IPR008707">
    <property type="entry name" value="B-propeller_PilY1"/>
</dbReference>
<gene>
    <name evidence="10" type="ORF">M8A51_08950</name>
</gene>
<evidence type="ECO:0000256" key="7">
    <source>
        <dbReference type="SAM" id="MobiDB-lite"/>
    </source>
</evidence>
<keyword evidence="5" id="KW-0106">Calcium</keyword>
<dbReference type="EMBL" id="JAMKFE010000004">
    <property type="protein sequence ID" value="MCM5679660.1"/>
    <property type="molecule type" value="Genomic_DNA"/>
</dbReference>
<keyword evidence="4" id="KW-0479">Metal-binding</keyword>
<evidence type="ECO:0000256" key="6">
    <source>
        <dbReference type="ARBA" id="ARBA00023263"/>
    </source>
</evidence>